<reference evidence="2 3" key="2">
    <citation type="submission" date="2018-11" db="EMBL/GenBank/DDBJ databases">
        <authorList>
            <consortium name="Pathogen Informatics"/>
        </authorList>
    </citation>
    <scope>NUCLEOTIDE SEQUENCE [LARGE SCALE GENOMIC DNA]</scope>
</reference>
<protein>
    <submittedName>
        <fullName evidence="4">Glycine rich protein</fullName>
    </submittedName>
</protein>
<keyword evidence="3" id="KW-1185">Reference proteome</keyword>
<organism evidence="4">
    <name type="scientific">Anisakis simplex</name>
    <name type="common">Herring worm</name>
    <dbReference type="NCBI Taxonomy" id="6269"/>
    <lineage>
        <taxon>Eukaryota</taxon>
        <taxon>Metazoa</taxon>
        <taxon>Ecdysozoa</taxon>
        <taxon>Nematoda</taxon>
        <taxon>Chromadorea</taxon>
        <taxon>Rhabditida</taxon>
        <taxon>Spirurina</taxon>
        <taxon>Ascaridomorpha</taxon>
        <taxon>Ascaridoidea</taxon>
        <taxon>Anisakidae</taxon>
        <taxon>Anisakis</taxon>
        <taxon>Anisakis simplex complex</taxon>
    </lineage>
</organism>
<keyword evidence="1" id="KW-1133">Transmembrane helix</keyword>
<dbReference type="EMBL" id="UYRR01002653">
    <property type="protein sequence ID" value="VDK19634.1"/>
    <property type="molecule type" value="Genomic_DNA"/>
</dbReference>
<reference evidence="4" key="1">
    <citation type="submission" date="2017-02" db="UniProtKB">
        <authorList>
            <consortium name="WormBaseParasite"/>
        </authorList>
    </citation>
    <scope>IDENTIFICATION</scope>
</reference>
<evidence type="ECO:0000313" key="4">
    <source>
        <dbReference type="WBParaSite" id="ASIM_0000223501-mRNA-1"/>
    </source>
</evidence>
<keyword evidence="1" id="KW-0812">Transmembrane</keyword>
<evidence type="ECO:0000313" key="3">
    <source>
        <dbReference type="Proteomes" id="UP000267096"/>
    </source>
</evidence>
<sequence length="102" mass="10866">MMPGDARNVAETESMKAISVRSTFLLIVILAELLLCTSAFVTTAPRLPLRRVKRQWGYGGWGGYGMGGYGGGIGNNYGGLDIGSINVDNMYGGYGYGGMGWM</sequence>
<dbReference type="Proteomes" id="UP000267096">
    <property type="component" value="Unassembled WGS sequence"/>
</dbReference>
<dbReference type="WBParaSite" id="ASIM_0000223501-mRNA-1">
    <property type="protein sequence ID" value="ASIM_0000223501-mRNA-1"/>
    <property type="gene ID" value="ASIM_0000223501"/>
</dbReference>
<evidence type="ECO:0000256" key="1">
    <source>
        <dbReference type="SAM" id="Phobius"/>
    </source>
</evidence>
<name>A0A0M3J3X2_ANISI</name>
<evidence type="ECO:0000313" key="2">
    <source>
        <dbReference type="EMBL" id="VDK19634.1"/>
    </source>
</evidence>
<gene>
    <name evidence="2" type="ORF">ASIM_LOCUS2105</name>
</gene>
<feature type="transmembrane region" description="Helical" evidence="1">
    <location>
        <begin position="24"/>
        <end position="44"/>
    </location>
</feature>
<dbReference type="AlphaFoldDB" id="A0A0M3J3X2"/>
<accession>A0A0M3J3X2</accession>
<proteinExistence type="predicted"/>
<keyword evidence="1" id="KW-0472">Membrane</keyword>